<feature type="domain" description="SET" evidence="1">
    <location>
        <begin position="365"/>
        <end position="558"/>
    </location>
</feature>
<dbReference type="SMART" id="SM00317">
    <property type="entry name" value="SET"/>
    <property type="match status" value="1"/>
</dbReference>
<dbReference type="InterPro" id="IPR046341">
    <property type="entry name" value="SET_dom_sf"/>
</dbReference>
<dbReference type="AlphaFoldDB" id="A0A2S7YCC2"/>
<dbReference type="CDD" id="cd20071">
    <property type="entry name" value="SET_SMYD"/>
    <property type="match status" value="1"/>
</dbReference>
<dbReference type="InterPro" id="IPR053209">
    <property type="entry name" value="Gramillin-biosynth_MTr"/>
</dbReference>
<protein>
    <recommendedName>
        <fullName evidence="1">SET domain-containing protein</fullName>
    </recommendedName>
</protein>
<dbReference type="Pfam" id="PF00856">
    <property type="entry name" value="SET"/>
    <property type="match status" value="1"/>
</dbReference>
<accession>A0A2S7YCC2</accession>
<dbReference type="OrthoDB" id="438641at2759"/>
<dbReference type="PROSITE" id="PS50280">
    <property type="entry name" value="SET"/>
    <property type="match status" value="1"/>
</dbReference>
<organism evidence="2 3">
    <name type="scientific">Beauveria bassiana</name>
    <name type="common">White muscardine disease fungus</name>
    <name type="synonym">Tritirachium shiotae</name>
    <dbReference type="NCBI Taxonomy" id="176275"/>
    <lineage>
        <taxon>Eukaryota</taxon>
        <taxon>Fungi</taxon>
        <taxon>Dikarya</taxon>
        <taxon>Ascomycota</taxon>
        <taxon>Pezizomycotina</taxon>
        <taxon>Sordariomycetes</taxon>
        <taxon>Hypocreomycetidae</taxon>
        <taxon>Hypocreales</taxon>
        <taxon>Cordycipitaceae</taxon>
        <taxon>Beauveria</taxon>
    </lineage>
</organism>
<dbReference type="SUPFAM" id="SSF48452">
    <property type="entry name" value="TPR-like"/>
    <property type="match status" value="1"/>
</dbReference>
<evidence type="ECO:0000313" key="3">
    <source>
        <dbReference type="Proteomes" id="UP000237441"/>
    </source>
</evidence>
<dbReference type="Proteomes" id="UP000237441">
    <property type="component" value="Unassembled WGS sequence"/>
</dbReference>
<dbReference type="PANTHER" id="PTHR47643:SF2">
    <property type="entry name" value="TPR DOMAIN PROTEIN (AFU_ORTHOLOGUE AFUA_5G12710)"/>
    <property type="match status" value="1"/>
</dbReference>
<sequence>MSAPLVHCSFSPVTEACEFSQDAPVEAFMQQIATMYEMAQLRNGQLVHDHPSSDSVVASFSAMRASLSEPHATQRTLVSTSLMPLPYPPSDRFIDELRPIYIKQMRLEEHHRGFKVIVRVLTPPIRWNNIILVVAEDVEGTAVTLRLYHDPSVDTISPEGVINVGSVFLIKEPFFRCAPDNFYSLRVDHISDIVWLGSFGSHVPHVWRTAVPDVVSETVRMQGNEAVRKGFWAEALRLYTDAGRYAVTPEEAQLAFVNRSLVNLKLKRPEQALLDATRMNGQISPTEKAVFREIKALYNLGYFERCLGRLEYFTEKYPTNTEAQLEMNRVNARLREKIDGAYPFASMYKQASQDSTLIDCATFSEPVEVREAPGRGRGLFTVNAVKAGQLLLCEKAFVYKQLDLISASRSILKAPSDEKCPFPGGQVGIVTQIEQDLYHNPEHSLPFLQLHRGDYKVVNRQRADGNPVVDSFLVSKITALNCFTPPRTSLGAMSKAWKNKKSAHDEKDDADFIGIWIKASYVNHSCFGNCHRSFIGDMMILRAAADMEPGTELMFDYRQPEHEVSYCPPQPKELETYDDVQRSLKDWGFTCECVLCRARHATPAAQLNRRKLLLKSLRDILHMQGVMPLAEGEKLLKEIEDTYTASYSAGVPRPELLSLCVSMASKYCQQGDLRKSVSLLLQGLSAFGYDIKAVWPTTDSAGSVSQTARFEIKRWGMADGKVVEALVYLSMAATAIAPSLSRRILWYAQTAYSMVVGEMETFRQSFPRA</sequence>
<comment type="caution">
    <text evidence="2">The sequence shown here is derived from an EMBL/GenBank/DDBJ whole genome shotgun (WGS) entry which is preliminary data.</text>
</comment>
<evidence type="ECO:0000259" key="1">
    <source>
        <dbReference type="PROSITE" id="PS50280"/>
    </source>
</evidence>
<dbReference type="EMBL" id="JRHA01000004">
    <property type="protein sequence ID" value="PQK13649.1"/>
    <property type="molecule type" value="Genomic_DNA"/>
</dbReference>
<evidence type="ECO:0000313" key="2">
    <source>
        <dbReference type="EMBL" id="PQK13649.1"/>
    </source>
</evidence>
<name>A0A2S7YCC2_BEABA</name>
<dbReference type="PANTHER" id="PTHR47643">
    <property type="entry name" value="TPR DOMAIN PROTEIN (AFU_ORTHOLOGUE AFUA_5G12710)"/>
    <property type="match status" value="1"/>
</dbReference>
<dbReference type="InterPro" id="IPR011990">
    <property type="entry name" value="TPR-like_helical_dom_sf"/>
</dbReference>
<proteinExistence type="predicted"/>
<dbReference type="Gene3D" id="2.170.270.10">
    <property type="entry name" value="SET domain"/>
    <property type="match status" value="1"/>
</dbReference>
<dbReference type="Gene3D" id="1.25.40.10">
    <property type="entry name" value="Tetratricopeptide repeat domain"/>
    <property type="match status" value="1"/>
</dbReference>
<reference evidence="2 3" key="1">
    <citation type="submission" date="2016-07" db="EMBL/GenBank/DDBJ databases">
        <title>Comparative genomics of the entomopathogenic fungus Beauveria bassiana.</title>
        <authorList>
            <person name="Valero Jimenez C.A."/>
            <person name="Zwaan B.J."/>
            <person name="Van Kan J.A."/>
            <person name="Takken W."/>
            <person name="Debets A.J."/>
            <person name="Schoustra S.E."/>
            <person name="Koenraadt C.J."/>
        </authorList>
    </citation>
    <scope>NUCLEOTIDE SEQUENCE [LARGE SCALE GENOMIC DNA]</scope>
    <source>
        <strain evidence="2 3">ARSEF 8028</strain>
    </source>
</reference>
<dbReference type="SUPFAM" id="SSF82199">
    <property type="entry name" value="SET domain"/>
    <property type="match status" value="1"/>
</dbReference>
<dbReference type="InterPro" id="IPR001214">
    <property type="entry name" value="SET_dom"/>
</dbReference>
<gene>
    <name evidence="2" type="ORF">BB8028_0004g05800</name>
</gene>